<dbReference type="AlphaFoldDB" id="A0A087MGS9"/>
<evidence type="ECO:0000256" key="2">
    <source>
        <dbReference type="SAM" id="MobiDB-lite"/>
    </source>
</evidence>
<dbReference type="InterPro" id="IPR019734">
    <property type="entry name" value="TPR_rpt"/>
</dbReference>
<sequence length="733" mass="77472">MEAGKLAARVAGWVGEAVRGFATLPRLAQAGVVMAAVAGPALAFMVAGGAGDGPGRATLPAGIAPAGAATDGGEGRLLGAASLPSIDPERVLDRLAREGARAEAAVHADQDDGMDFDDALERLVEGVESEDGGDGLIRRLRESPQGSRPEVLVSHSLPLMAAGDAWGAVANLLVAHEADEDDATALVALAAIANSKGLPAVALALLDRAERLGPDAGSTPVGMHEYAALLNNRGHALLLQGRYADAEAALREALQRNPEMSEAARNLVHALLRQDRRDEARMLVPRATWRLRGQPGQPVPTRDEEGGKGEPAPPAGSEEQVAGWTRAPWLEQRHGQLSLPLWIALDLSRQGQIAWPHILYPAADESYATYATRASARFLAAREKAAALREQMGPTMTSLVVRRMTLGESIQQAIHTRVSTPWMLEPIDTDMHPLDAGKERLILASGSPTRFAALDAARAEYEMERAADRLYERYRRDARCPVGSTSPACCAIHRREVNRNIAEFTPYARDYEEQMRVFFGQAYGLSTAITSNLPAGGWHDLSRIEIEQQVLNLHGHVQREVAFAFSHAAPSGSACYGPVGDATGEAPEVVVDAPACSAASQWASGKWAFSNNFSVEATCGKIKFVAEINVIGTRKFKWGPLSDVGADLGMHAEAEFSMDGTVTIFAGPKGGVSGKVGGIGGDFGAKDGIYAVIGREGVKDVGFRVVIGGGVAAGQGGATHDVEVMDFSLVSAI</sequence>
<dbReference type="SUPFAM" id="SSF48452">
    <property type="entry name" value="TPR-like"/>
    <property type="match status" value="1"/>
</dbReference>
<dbReference type="PATRIC" id="fig|1121014.3.peg.2089"/>
<name>A0A087MGS9_9GAMM</name>
<feature type="repeat" description="TPR" evidence="1">
    <location>
        <begin position="227"/>
        <end position="260"/>
    </location>
</feature>
<feature type="region of interest" description="Disordered" evidence="2">
    <location>
        <begin position="288"/>
        <end position="321"/>
    </location>
</feature>
<evidence type="ECO:0000313" key="4">
    <source>
        <dbReference type="Proteomes" id="UP000029085"/>
    </source>
</evidence>
<gene>
    <name evidence="3" type="ORF">N788_05920</name>
</gene>
<proteinExistence type="predicted"/>
<reference evidence="4" key="1">
    <citation type="submission" date="2013-08" db="EMBL/GenBank/DDBJ databases">
        <title>Genome sequencing of Arenimonas donghaensis.</title>
        <authorList>
            <person name="Chen F."/>
            <person name="Wang G."/>
        </authorList>
    </citation>
    <scope>NUCLEOTIDE SEQUENCE [LARGE SCALE GENOMIC DNA]</scope>
    <source>
        <strain evidence="4">HO3-R19</strain>
    </source>
</reference>
<reference evidence="3 4" key="2">
    <citation type="journal article" date="2015" name="Stand. Genomic Sci.">
        <title>High quality draft genomic sequence of Arenimonas donghaensis DSM 18148(T).</title>
        <authorList>
            <person name="Chen F."/>
            <person name="Wang H."/>
            <person name="Cao Y."/>
            <person name="Li X."/>
            <person name="Wang G."/>
        </authorList>
    </citation>
    <scope>NUCLEOTIDE SEQUENCE [LARGE SCALE GENOMIC DNA]</scope>
    <source>
        <strain evidence="3 4">HO3-R19</strain>
    </source>
</reference>
<evidence type="ECO:0000256" key="1">
    <source>
        <dbReference type="PROSITE-ProRule" id="PRU00339"/>
    </source>
</evidence>
<dbReference type="SMART" id="SM00028">
    <property type="entry name" value="TPR"/>
    <property type="match status" value="2"/>
</dbReference>
<dbReference type="PROSITE" id="PS50005">
    <property type="entry name" value="TPR"/>
    <property type="match status" value="1"/>
</dbReference>
<dbReference type="Proteomes" id="UP000029085">
    <property type="component" value="Unassembled WGS sequence"/>
</dbReference>
<dbReference type="OrthoDB" id="5964994at2"/>
<accession>A0A087MGS9</accession>
<keyword evidence="4" id="KW-1185">Reference proteome</keyword>
<keyword evidence="1" id="KW-0802">TPR repeat</keyword>
<organism evidence="3 4">
    <name type="scientific">Arenimonas donghaensis DSM 18148 = HO3-R19</name>
    <dbReference type="NCBI Taxonomy" id="1121014"/>
    <lineage>
        <taxon>Bacteria</taxon>
        <taxon>Pseudomonadati</taxon>
        <taxon>Pseudomonadota</taxon>
        <taxon>Gammaproteobacteria</taxon>
        <taxon>Lysobacterales</taxon>
        <taxon>Lysobacteraceae</taxon>
        <taxon>Arenimonas</taxon>
    </lineage>
</organism>
<dbReference type="Pfam" id="PF14559">
    <property type="entry name" value="TPR_19"/>
    <property type="match status" value="1"/>
</dbReference>
<protein>
    <submittedName>
        <fullName evidence="3">Uncharacterized protein</fullName>
    </submittedName>
</protein>
<dbReference type="RefSeq" id="WP_034224868.1">
    <property type="nucleotide sequence ID" value="NZ_AVCJ01000034.1"/>
</dbReference>
<comment type="caution">
    <text evidence="3">The sequence shown here is derived from an EMBL/GenBank/DDBJ whole genome shotgun (WGS) entry which is preliminary data.</text>
</comment>
<dbReference type="EMBL" id="AVCJ01000034">
    <property type="protein sequence ID" value="KFL36082.1"/>
    <property type="molecule type" value="Genomic_DNA"/>
</dbReference>
<dbReference type="InterPro" id="IPR011990">
    <property type="entry name" value="TPR-like_helical_dom_sf"/>
</dbReference>
<dbReference type="STRING" id="1121014.N788_05920"/>
<dbReference type="Gene3D" id="1.25.40.10">
    <property type="entry name" value="Tetratricopeptide repeat domain"/>
    <property type="match status" value="1"/>
</dbReference>
<evidence type="ECO:0000313" key="3">
    <source>
        <dbReference type="EMBL" id="KFL36082.1"/>
    </source>
</evidence>